<dbReference type="PANTHER" id="PTHR43630">
    <property type="entry name" value="POLY-BETA-1,6-N-ACETYL-D-GLUCOSAMINE SYNTHASE"/>
    <property type="match status" value="1"/>
</dbReference>
<dbReference type="SUPFAM" id="SSF53448">
    <property type="entry name" value="Nucleotide-diphospho-sugar transferases"/>
    <property type="match status" value="1"/>
</dbReference>
<dbReference type="CDD" id="cd00761">
    <property type="entry name" value="Glyco_tranf_GTA_type"/>
    <property type="match status" value="1"/>
</dbReference>
<accession>A0ABY5SZ33</accession>
<dbReference type="InterPro" id="IPR001173">
    <property type="entry name" value="Glyco_trans_2-like"/>
</dbReference>
<dbReference type="EMBL" id="CP092471">
    <property type="protein sequence ID" value="UVI39455.1"/>
    <property type="molecule type" value="Genomic_DNA"/>
</dbReference>
<dbReference type="Gene3D" id="3.90.550.10">
    <property type="entry name" value="Spore Coat Polysaccharide Biosynthesis Protein SpsA, Chain A"/>
    <property type="match status" value="1"/>
</dbReference>
<evidence type="ECO:0000313" key="5">
    <source>
        <dbReference type="EMBL" id="UVI39455.1"/>
    </source>
</evidence>
<proteinExistence type="inferred from homology"/>
<sequence length="294" mass="32122">MAASNTEGTPILICVLAHNEECLIGACLDSLPLGDPSIAVAVVVNGSTDGTAAIVRRYESRGVRLVEYSEGGKARSWNRFMLDEAPRAETFVFVDGDARLLPGSVEALARCLRDHPGANAAAGMPRNGRRAAEYRQLLCKDGGLFGDLYALSGAFVERLRASGLRLPEDLVGDDSLIGALAHTDLGGDADWDDARVIACEGAGFLCEPNTIHPASLRMQSKRMVSYAVRHFQNRMISAIMRETGPHDIPSRMADIYEAWLPRLRPRLSPVWYWFDRRALARMRAAAVRARARGS</sequence>
<reference evidence="5" key="1">
    <citation type="submission" date="2022-02" db="EMBL/GenBank/DDBJ databases">
        <title>Qipengyuania spongiae sp. nov., isolated from marine sponge.</title>
        <authorList>
            <person name="Li Z."/>
            <person name="Zhang M."/>
        </authorList>
    </citation>
    <scope>NUCLEOTIDE SEQUENCE</scope>
    <source>
        <strain evidence="5">PHS-Z21</strain>
    </source>
</reference>
<dbReference type="Pfam" id="PF00535">
    <property type="entry name" value="Glycos_transf_2"/>
    <property type="match status" value="1"/>
</dbReference>
<protein>
    <submittedName>
        <fullName evidence="5">Glycosyltransferase family 2 protein</fullName>
    </submittedName>
</protein>
<dbReference type="PANTHER" id="PTHR43630:SF1">
    <property type="entry name" value="POLY-BETA-1,6-N-ACETYL-D-GLUCOSAMINE SYNTHASE"/>
    <property type="match status" value="1"/>
</dbReference>
<dbReference type="RefSeq" id="WP_265558823.1">
    <property type="nucleotide sequence ID" value="NZ_CP092471.1"/>
</dbReference>
<keyword evidence="2" id="KW-0328">Glycosyltransferase</keyword>
<comment type="similarity">
    <text evidence="1">Belongs to the glycosyltransferase 2 family.</text>
</comment>
<organism evidence="5 6">
    <name type="scientific">Qipengyuania spongiae</name>
    <dbReference type="NCBI Taxonomy" id="2909673"/>
    <lineage>
        <taxon>Bacteria</taxon>
        <taxon>Pseudomonadati</taxon>
        <taxon>Pseudomonadota</taxon>
        <taxon>Alphaproteobacteria</taxon>
        <taxon>Sphingomonadales</taxon>
        <taxon>Erythrobacteraceae</taxon>
        <taxon>Qipengyuania</taxon>
    </lineage>
</organism>
<gene>
    <name evidence="5" type="ORF">L1F33_00365</name>
</gene>
<dbReference type="InterPro" id="IPR029044">
    <property type="entry name" value="Nucleotide-diphossugar_trans"/>
</dbReference>
<evidence type="ECO:0000259" key="4">
    <source>
        <dbReference type="Pfam" id="PF00535"/>
    </source>
</evidence>
<evidence type="ECO:0000256" key="3">
    <source>
        <dbReference type="ARBA" id="ARBA00022679"/>
    </source>
</evidence>
<keyword evidence="3" id="KW-0808">Transferase</keyword>
<name>A0ABY5SZ33_9SPHN</name>
<dbReference type="Proteomes" id="UP001065265">
    <property type="component" value="Chromosome"/>
</dbReference>
<feature type="domain" description="Glycosyltransferase 2-like" evidence="4">
    <location>
        <begin position="13"/>
        <end position="136"/>
    </location>
</feature>
<evidence type="ECO:0000313" key="6">
    <source>
        <dbReference type="Proteomes" id="UP001065265"/>
    </source>
</evidence>
<evidence type="ECO:0000256" key="2">
    <source>
        <dbReference type="ARBA" id="ARBA00022676"/>
    </source>
</evidence>
<evidence type="ECO:0000256" key="1">
    <source>
        <dbReference type="ARBA" id="ARBA00006739"/>
    </source>
</evidence>
<keyword evidence="6" id="KW-1185">Reference proteome</keyword>